<protein>
    <submittedName>
        <fullName evidence="2">Uncharacterized protein</fullName>
    </submittedName>
</protein>
<accession>A0A0A7PNY3</accession>
<feature type="region of interest" description="Disordered" evidence="1">
    <location>
        <begin position="195"/>
        <end position="216"/>
    </location>
</feature>
<dbReference type="KEGG" id="sphk:SKP52_20465"/>
<organism evidence="2 3">
    <name type="scientific">Sphingopyxis fribergensis</name>
    <dbReference type="NCBI Taxonomy" id="1515612"/>
    <lineage>
        <taxon>Bacteria</taxon>
        <taxon>Pseudomonadati</taxon>
        <taxon>Pseudomonadota</taxon>
        <taxon>Alphaproteobacteria</taxon>
        <taxon>Sphingomonadales</taxon>
        <taxon>Sphingomonadaceae</taxon>
        <taxon>Sphingopyxis</taxon>
    </lineage>
</organism>
<dbReference type="Proteomes" id="UP000030907">
    <property type="component" value="Chromosome"/>
</dbReference>
<evidence type="ECO:0000313" key="3">
    <source>
        <dbReference type="Proteomes" id="UP000030907"/>
    </source>
</evidence>
<sequence>MRFLAEPAIFPPKAEATGSNPVECAKFPLRNQTLESGVLCGLQRNFHHGSSRGSSNFHQTPSISIVYESSVLGGAVARESTALSVESSWISAGDLRHLSRRRDRATVKTDDFVGLRALAEACRNRFRLRGEPLRQCRGRAVRQSLDGNASIIVMELRTGGGKAVEQCRGGQMIKSFDRKLGPLVVALALTACGGQSGRSATSEEIAGGGGSEAGTSPERIALAAPASSAGAEPTSAAADRVAAASVEANSVAGSSTSGASLDGVSSEMRSIFQAAGFTYVQKRRQWESGTCGDPPAGASYEAGAIGTIEDINGDGRPEVIVTEGGAICFGMSGLSFQLLTRQPNGQWKVMTAGIGIPELLATRGSDNFPDIQVGGPGFCFPVVRWSGGEYKLHRHEYEGKPCSPPR</sequence>
<keyword evidence="3" id="KW-1185">Reference proteome</keyword>
<reference evidence="2 3" key="1">
    <citation type="journal article" date="2015" name="Int. J. Syst. Evol. Microbiol.">
        <title>Description of Sphingopyxis fribergensis sp. nov. - a soil bacterium with the ability to degrade styrene and phenylacetic acid.</title>
        <authorList>
            <person name="Oelschlagel M."/>
            <person name="Ruckert C."/>
            <person name="Kalinowski J."/>
            <person name="Schmidt G."/>
            <person name="Schlomann M."/>
            <person name="Tischler D."/>
        </authorList>
    </citation>
    <scope>NUCLEOTIDE SEQUENCE [LARGE SCALE GENOMIC DNA]</scope>
    <source>
        <strain evidence="2 3">Kp5.2</strain>
    </source>
</reference>
<dbReference type="AlphaFoldDB" id="A0A0A7PNY3"/>
<evidence type="ECO:0000256" key="1">
    <source>
        <dbReference type="SAM" id="MobiDB-lite"/>
    </source>
</evidence>
<dbReference type="STRING" id="1515612.SKP52_20465"/>
<dbReference type="HOGENOM" id="CLU_677763_0_0_5"/>
<gene>
    <name evidence="2" type="ORF">SKP52_20465</name>
</gene>
<dbReference type="EMBL" id="CP009122">
    <property type="protein sequence ID" value="AJA10958.1"/>
    <property type="molecule type" value="Genomic_DNA"/>
</dbReference>
<name>A0A0A7PNY3_9SPHN</name>
<proteinExistence type="predicted"/>
<evidence type="ECO:0000313" key="2">
    <source>
        <dbReference type="EMBL" id="AJA10958.1"/>
    </source>
</evidence>